<evidence type="ECO:0000313" key="3">
    <source>
        <dbReference type="Proteomes" id="UP000264002"/>
    </source>
</evidence>
<evidence type="ECO:0000313" key="2">
    <source>
        <dbReference type="EMBL" id="RFU94290.1"/>
    </source>
</evidence>
<dbReference type="InterPro" id="IPR050900">
    <property type="entry name" value="Transposase_IS3/IS150/IS904"/>
</dbReference>
<protein>
    <submittedName>
        <fullName evidence="2">IS3 family transposase</fullName>
    </submittedName>
</protein>
<proteinExistence type="predicted"/>
<dbReference type="InterPro" id="IPR025948">
    <property type="entry name" value="HTH-like_dom"/>
</dbReference>
<organism evidence="2 3">
    <name type="scientific">Sphaerochaeta halotolerans</name>
    <dbReference type="NCBI Taxonomy" id="2293840"/>
    <lineage>
        <taxon>Bacteria</taxon>
        <taxon>Pseudomonadati</taxon>
        <taxon>Spirochaetota</taxon>
        <taxon>Spirochaetia</taxon>
        <taxon>Spirochaetales</taxon>
        <taxon>Sphaerochaetaceae</taxon>
        <taxon>Sphaerochaeta</taxon>
    </lineage>
</organism>
<reference evidence="2 3" key="2">
    <citation type="submission" date="2018-09" db="EMBL/GenBank/DDBJ databases">
        <title>Genome of Sphaerochaeta halotolerans strain 4-11.</title>
        <authorList>
            <person name="Nazina T.N."/>
            <person name="Sokolova D.S."/>
        </authorList>
    </citation>
    <scope>NUCLEOTIDE SEQUENCE [LARGE SCALE GENOMIC DNA]</scope>
    <source>
        <strain evidence="2 3">4-11</strain>
    </source>
</reference>
<dbReference type="RefSeq" id="WP_117330858.1">
    <property type="nucleotide sequence ID" value="NZ_QUWK01000010.1"/>
</dbReference>
<keyword evidence="3" id="KW-1185">Reference proteome</keyword>
<dbReference type="EMBL" id="QUWK01000010">
    <property type="protein sequence ID" value="RFU94290.1"/>
    <property type="molecule type" value="Genomic_DNA"/>
</dbReference>
<dbReference type="GO" id="GO:0015074">
    <property type="term" value="P:DNA integration"/>
    <property type="evidence" value="ECO:0007669"/>
    <property type="project" value="InterPro"/>
</dbReference>
<dbReference type="Gene3D" id="3.30.420.10">
    <property type="entry name" value="Ribonuclease H-like superfamily/Ribonuclease H"/>
    <property type="match status" value="1"/>
</dbReference>
<dbReference type="InterPro" id="IPR048020">
    <property type="entry name" value="Transpos_IS3"/>
</dbReference>
<dbReference type="PROSITE" id="PS50994">
    <property type="entry name" value="INTEGRASE"/>
    <property type="match status" value="1"/>
</dbReference>
<accession>A0A372MGI3</accession>
<sequence>MERSIGGGRRNVRRLCAIAGVSRCGYYKYLSQDSPKQIEDRCIVEAIRKIQRDCHDSIGYRKMGPLLESEIGKRIGWKRLRRLMKENDLQSTVRPKRYSEEVYAKRREMKKALPTDLIHRDFFALEPFKRLMEDITYLPCLEQTIYLNTIADYFNAEVHAYRFSEFVDARLCTDTLRDLGDVLEATEGVILHSDCGTTYTAYIYKDLINELGMLMSMGRTGICYDNSPMESLNGVIKTECLYCRFGKSNVENRRIPKKDVMAAVIEFIEFYNKKRPKEKLGFQSPLQFRLQNPKGTYPVPISK</sequence>
<dbReference type="Pfam" id="PF00665">
    <property type="entry name" value="rve"/>
    <property type="match status" value="1"/>
</dbReference>
<dbReference type="NCBIfam" id="NF033516">
    <property type="entry name" value="transpos_IS3"/>
    <property type="match status" value="1"/>
</dbReference>
<comment type="caution">
    <text evidence="2">The sequence shown here is derived from an EMBL/GenBank/DDBJ whole genome shotgun (WGS) entry which is preliminary data.</text>
</comment>
<dbReference type="Proteomes" id="UP000264002">
    <property type="component" value="Unassembled WGS sequence"/>
</dbReference>
<reference evidence="3" key="1">
    <citation type="submission" date="2018-08" db="EMBL/GenBank/DDBJ databases">
        <authorList>
            <person name="Grouzdev D.S."/>
            <person name="Krutkina M.S."/>
        </authorList>
    </citation>
    <scope>NUCLEOTIDE SEQUENCE [LARGE SCALE GENOMIC DNA]</scope>
    <source>
        <strain evidence="3">4-11</strain>
    </source>
</reference>
<dbReference type="AlphaFoldDB" id="A0A372MGI3"/>
<evidence type="ECO:0000259" key="1">
    <source>
        <dbReference type="PROSITE" id="PS50994"/>
    </source>
</evidence>
<name>A0A372MGI3_9SPIR</name>
<dbReference type="PANTHER" id="PTHR46889">
    <property type="entry name" value="TRANSPOSASE INSF FOR INSERTION SEQUENCE IS3B-RELATED"/>
    <property type="match status" value="1"/>
</dbReference>
<dbReference type="InterPro" id="IPR036397">
    <property type="entry name" value="RNaseH_sf"/>
</dbReference>
<dbReference type="Pfam" id="PF13276">
    <property type="entry name" value="HTH_21"/>
    <property type="match status" value="1"/>
</dbReference>
<dbReference type="PANTHER" id="PTHR46889:SF5">
    <property type="entry name" value="INTEGRASE PROTEIN"/>
    <property type="match status" value="1"/>
</dbReference>
<dbReference type="SUPFAM" id="SSF53098">
    <property type="entry name" value="Ribonuclease H-like"/>
    <property type="match status" value="1"/>
</dbReference>
<gene>
    <name evidence="2" type="ORF">DYP60_09960</name>
</gene>
<dbReference type="GO" id="GO:0003676">
    <property type="term" value="F:nucleic acid binding"/>
    <property type="evidence" value="ECO:0007669"/>
    <property type="project" value="InterPro"/>
</dbReference>
<feature type="domain" description="Integrase catalytic" evidence="1">
    <location>
        <begin position="123"/>
        <end position="293"/>
    </location>
</feature>
<dbReference type="InterPro" id="IPR001584">
    <property type="entry name" value="Integrase_cat-core"/>
</dbReference>
<dbReference type="InterPro" id="IPR012337">
    <property type="entry name" value="RNaseH-like_sf"/>
</dbReference>